<name>A0A9P4TVA7_9PEZI</name>
<feature type="binding site" evidence="9">
    <location>
        <position position="285"/>
    </location>
    <ligand>
        <name>acetyl-CoA</name>
        <dbReference type="ChEBI" id="CHEBI:57288"/>
    </ligand>
</feature>
<keyword evidence="4 7" id="KW-0808">Transferase</keyword>
<evidence type="ECO:0000256" key="8">
    <source>
        <dbReference type="PIRSR" id="PIRSR038084-1"/>
    </source>
</evidence>
<organism evidence="12 13">
    <name type="scientific">Tothia fuscella</name>
    <dbReference type="NCBI Taxonomy" id="1048955"/>
    <lineage>
        <taxon>Eukaryota</taxon>
        <taxon>Fungi</taxon>
        <taxon>Dikarya</taxon>
        <taxon>Ascomycota</taxon>
        <taxon>Pezizomycotina</taxon>
        <taxon>Dothideomycetes</taxon>
        <taxon>Pleosporomycetidae</taxon>
        <taxon>Venturiales</taxon>
        <taxon>Cylindrosympodiaceae</taxon>
        <taxon>Tothia</taxon>
    </lineage>
</organism>
<dbReference type="InterPro" id="IPR017380">
    <property type="entry name" value="Hist_AcTrfase_B-typ_cat-su"/>
</dbReference>
<dbReference type="Gene3D" id="3.90.360.10">
    <property type="entry name" value="Histone acetyl transferase 1 (HAT1), N-terminal domain"/>
    <property type="match status" value="1"/>
</dbReference>
<dbReference type="SUPFAM" id="SSF55729">
    <property type="entry name" value="Acyl-CoA N-acyltransferases (Nat)"/>
    <property type="match status" value="1"/>
</dbReference>
<evidence type="ECO:0000256" key="3">
    <source>
        <dbReference type="ARBA" id="ARBA00021268"/>
    </source>
</evidence>
<feature type="active site" description="Proton donor/acceptor" evidence="8">
    <location>
        <position position="282"/>
    </location>
</feature>
<reference evidence="12" key="1">
    <citation type="journal article" date="2020" name="Stud. Mycol.">
        <title>101 Dothideomycetes genomes: a test case for predicting lifestyles and emergence of pathogens.</title>
        <authorList>
            <person name="Haridas S."/>
            <person name="Albert R."/>
            <person name="Binder M."/>
            <person name="Bloem J."/>
            <person name="Labutti K."/>
            <person name="Salamov A."/>
            <person name="Andreopoulos B."/>
            <person name="Baker S."/>
            <person name="Barry K."/>
            <person name="Bills G."/>
            <person name="Bluhm B."/>
            <person name="Cannon C."/>
            <person name="Castanera R."/>
            <person name="Culley D."/>
            <person name="Daum C."/>
            <person name="Ezra D."/>
            <person name="Gonzalez J."/>
            <person name="Henrissat B."/>
            <person name="Kuo A."/>
            <person name="Liang C."/>
            <person name="Lipzen A."/>
            <person name="Lutzoni F."/>
            <person name="Magnuson J."/>
            <person name="Mondo S."/>
            <person name="Nolan M."/>
            <person name="Ohm R."/>
            <person name="Pangilinan J."/>
            <person name="Park H.-J."/>
            <person name="Ramirez L."/>
            <person name="Alfaro M."/>
            <person name="Sun H."/>
            <person name="Tritt A."/>
            <person name="Yoshinaga Y."/>
            <person name="Zwiers L.-H."/>
            <person name="Turgeon B."/>
            <person name="Goodwin S."/>
            <person name="Spatafora J."/>
            <person name="Crous P."/>
            <person name="Grigoriev I."/>
        </authorList>
    </citation>
    <scope>NUCLEOTIDE SEQUENCE</scope>
    <source>
        <strain evidence="12">CBS 130266</strain>
    </source>
</reference>
<comment type="subunit">
    <text evidence="7">Component of the HAT-B complex composed of at least HAT1 and HAT2. The HAT-B complex binds to histone H4 tail.</text>
</comment>
<comment type="catalytic activity">
    <reaction evidence="6 7">
        <text>L-lysyl-[protein] + acetyl-CoA = N(6)-acetyl-L-lysyl-[protein] + CoA + H(+)</text>
        <dbReference type="Rhea" id="RHEA:45948"/>
        <dbReference type="Rhea" id="RHEA-COMP:9752"/>
        <dbReference type="Rhea" id="RHEA-COMP:10731"/>
        <dbReference type="ChEBI" id="CHEBI:15378"/>
        <dbReference type="ChEBI" id="CHEBI:29969"/>
        <dbReference type="ChEBI" id="CHEBI:57287"/>
        <dbReference type="ChEBI" id="CHEBI:57288"/>
        <dbReference type="ChEBI" id="CHEBI:61930"/>
        <dbReference type="EC" id="2.3.1.48"/>
    </reaction>
</comment>
<sequence length="468" mass="54048">MDLFEEWSQSATETVHINLTRNGNFLYNDAFHPTFTHTVLGEEEVIIGYKDLKINLSFRAHDLKPSVKIKYGQKMQPLNEDMAQMMDVEAKLRKFLPEAAFDKSSPEADNTSTTWKPPGTLHHTYTTSSGKTFQIYQSPLTNPATLAMMKNILILIPFFIESGTTGLLDEPDWSLERWNVFFLYEVDKNENYTLAGLSTSYRAWVFPTLPGYSAPPEYTSDQSYKNLRESPFSIFHLASRERISQFIILPPYQSSSGHGSHLYNAMTSKFRADKWVFEITVEEPNEEFDALRDYCDMAYLTSLPCLPDCKTSFAEMSIPDRIGIENFNDTSPVPTDLIVNTEDATRIRTFAKIAPRQFNRLVEIHLLSTIPRPNRSTSRITRKYSSADANDRRYYFWRLLVKERIFMKNRDQLLQIDEGERVQKVEDALLSVQEERMVLRVVRGGIKGRLLTMKMMRVEKRVVSPSRG</sequence>
<dbReference type="InterPro" id="IPR037113">
    <property type="entry name" value="Hat1_N_sf"/>
</dbReference>
<dbReference type="Pfam" id="PF10394">
    <property type="entry name" value="Hat1_N"/>
    <property type="match status" value="1"/>
</dbReference>
<protein>
    <recommendedName>
        <fullName evidence="3 7">Histone acetyltransferase type B catalytic subunit</fullName>
        <ecNumber evidence="2 7">2.3.1.48</ecNumber>
    </recommendedName>
</protein>
<evidence type="ECO:0000256" key="5">
    <source>
        <dbReference type="ARBA" id="ARBA00023315"/>
    </source>
</evidence>
<dbReference type="GO" id="GO:0004402">
    <property type="term" value="F:histone acetyltransferase activity"/>
    <property type="evidence" value="ECO:0007669"/>
    <property type="project" value="UniProtKB-UniRule"/>
</dbReference>
<dbReference type="GO" id="GO:0031509">
    <property type="term" value="P:subtelomeric heterochromatin formation"/>
    <property type="evidence" value="ECO:0007669"/>
    <property type="project" value="InterPro"/>
</dbReference>
<keyword evidence="7" id="KW-0539">Nucleus</keyword>
<gene>
    <name evidence="12" type="ORF">EJ08DRAFT_439228</name>
</gene>
<evidence type="ECO:0000256" key="9">
    <source>
        <dbReference type="PIRSR" id="PIRSR038084-2"/>
    </source>
</evidence>
<evidence type="ECO:0000256" key="7">
    <source>
        <dbReference type="PIRNR" id="PIRNR038084"/>
    </source>
</evidence>
<evidence type="ECO:0000256" key="2">
    <source>
        <dbReference type="ARBA" id="ARBA00013184"/>
    </source>
</evidence>
<dbReference type="OrthoDB" id="10253098at2759"/>
<keyword evidence="13" id="KW-1185">Reference proteome</keyword>
<evidence type="ECO:0000256" key="1">
    <source>
        <dbReference type="ARBA" id="ARBA00010543"/>
    </source>
</evidence>
<accession>A0A9P4TVA7</accession>
<evidence type="ECO:0000256" key="6">
    <source>
        <dbReference type="ARBA" id="ARBA00048017"/>
    </source>
</evidence>
<dbReference type="GO" id="GO:0000781">
    <property type="term" value="C:chromosome, telomeric region"/>
    <property type="evidence" value="ECO:0007669"/>
    <property type="project" value="GOC"/>
</dbReference>
<comment type="similarity">
    <text evidence="1 7">Belongs to the HAT1 family.</text>
</comment>
<evidence type="ECO:0000313" key="13">
    <source>
        <dbReference type="Proteomes" id="UP000800235"/>
    </source>
</evidence>
<feature type="binding site" evidence="9">
    <location>
        <begin position="246"/>
        <end position="248"/>
    </location>
    <ligand>
        <name>acetyl-CoA</name>
        <dbReference type="ChEBI" id="CHEBI:57288"/>
    </ligand>
</feature>
<dbReference type="EMBL" id="MU007078">
    <property type="protein sequence ID" value="KAF2423693.1"/>
    <property type="molecule type" value="Genomic_DNA"/>
</dbReference>
<dbReference type="PIRSF" id="PIRSF038084">
    <property type="entry name" value="HAT-B_cat"/>
    <property type="match status" value="1"/>
</dbReference>
<keyword evidence="5 7" id="KW-0012">Acyltransferase</keyword>
<dbReference type="Gene3D" id="3.40.630.30">
    <property type="match status" value="1"/>
</dbReference>
<dbReference type="Proteomes" id="UP000800235">
    <property type="component" value="Unassembled WGS sequence"/>
</dbReference>
<dbReference type="GO" id="GO:0005737">
    <property type="term" value="C:cytoplasm"/>
    <property type="evidence" value="ECO:0007669"/>
    <property type="project" value="UniProtKB-SubCell"/>
</dbReference>
<feature type="site" description="Interaction with histone H4 N-terminus" evidence="10">
    <location>
        <position position="178"/>
    </location>
</feature>
<comment type="subcellular location">
    <subcellularLocation>
        <location evidence="7">Cytoplasm</location>
    </subcellularLocation>
    <subcellularLocation>
        <location evidence="7">Nucleus</location>
    </subcellularLocation>
</comment>
<evidence type="ECO:0000256" key="10">
    <source>
        <dbReference type="PIRSR" id="PIRSR038084-3"/>
    </source>
</evidence>
<comment type="caution">
    <text evidence="12">The sequence shown here is derived from an EMBL/GenBank/DDBJ whole genome shotgun (WGS) entry which is preliminary data.</text>
</comment>
<evidence type="ECO:0000313" key="12">
    <source>
        <dbReference type="EMBL" id="KAF2423693.1"/>
    </source>
</evidence>
<evidence type="ECO:0000256" key="4">
    <source>
        <dbReference type="ARBA" id="ARBA00022679"/>
    </source>
</evidence>
<dbReference type="InterPro" id="IPR019467">
    <property type="entry name" value="Hat1_N"/>
</dbReference>
<feature type="region of interest" description="Interaction with histone H4 N-terminus" evidence="9">
    <location>
        <begin position="42"/>
        <end position="44"/>
    </location>
</feature>
<dbReference type="EC" id="2.3.1.48" evidence="2 7"/>
<evidence type="ECO:0000259" key="11">
    <source>
        <dbReference type="Pfam" id="PF10394"/>
    </source>
</evidence>
<proteinExistence type="inferred from homology"/>
<feature type="binding site" evidence="9">
    <location>
        <begin position="253"/>
        <end position="260"/>
    </location>
    <ligand>
        <name>acetyl-CoA</name>
        <dbReference type="ChEBI" id="CHEBI:57288"/>
    </ligand>
</feature>
<dbReference type="AlphaFoldDB" id="A0A9P4TVA7"/>
<dbReference type="GO" id="GO:0005634">
    <property type="term" value="C:nucleus"/>
    <property type="evidence" value="ECO:0007669"/>
    <property type="project" value="UniProtKB-SubCell"/>
</dbReference>
<dbReference type="InterPro" id="IPR016181">
    <property type="entry name" value="Acyl_CoA_acyltransferase"/>
</dbReference>
<dbReference type="PANTHER" id="PTHR12046">
    <property type="entry name" value="HISTONE ACETYLTRANSFERASE TYPE B CATALYTIC SUBUNIT"/>
    <property type="match status" value="1"/>
</dbReference>
<feature type="domain" description="Histone acetyl transferase HAT1 N-terminal" evidence="11">
    <location>
        <begin position="7"/>
        <end position="161"/>
    </location>
</feature>
<comment type="function">
    <text evidence="7">Catalytic component of the histone acetylase B (HAT-B) complex. Has intrinsic substrate specificity that modifies lysine in recognition sequence GXGKXG. Involved in DNA double-strand break repair.</text>
</comment>
<keyword evidence="7" id="KW-0963">Cytoplasm</keyword>